<dbReference type="InterPro" id="IPR013538">
    <property type="entry name" value="ASHA1/2-like_C"/>
</dbReference>
<evidence type="ECO:0000313" key="3">
    <source>
        <dbReference type="EMBL" id="SFK19489.1"/>
    </source>
</evidence>
<evidence type="ECO:0000313" key="4">
    <source>
        <dbReference type="Proteomes" id="UP000198725"/>
    </source>
</evidence>
<evidence type="ECO:0000256" key="1">
    <source>
        <dbReference type="ARBA" id="ARBA00006817"/>
    </source>
</evidence>
<accession>A0A1I3XJG7</accession>
<dbReference type="InterPro" id="IPR023393">
    <property type="entry name" value="START-like_dom_sf"/>
</dbReference>
<proteinExistence type="inferred from homology"/>
<dbReference type="EMBL" id="FOSR01000001">
    <property type="protein sequence ID" value="SFK19489.1"/>
    <property type="molecule type" value="Genomic_DNA"/>
</dbReference>
<sequence length="154" mass="17968">MNPSTTDRIERQVFLKAPRSRVWRALAEAESFGEWFRVDLRGKHFAEGQRVEGHITWPGSEHMVWSVVIERIEPERRLAFRWHPYAIDPAVDYSHEPTTLVEFTLEDAPGGTLLRLVESGFDRIPPERRNEAFRMNSHGWDVQMGNIEAYVVTH</sequence>
<dbReference type="CDD" id="cd08898">
    <property type="entry name" value="SRPBCC_CalC_Aha1-like_5"/>
    <property type="match status" value="1"/>
</dbReference>
<keyword evidence="4" id="KW-1185">Reference proteome</keyword>
<protein>
    <submittedName>
        <fullName evidence="3">Uncharacterized conserved protein YndB, AHSA1/START domain</fullName>
    </submittedName>
</protein>
<evidence type="ECO:0000259" key="2">
    <source>
        <dbReference type="Pfam" id="PF08327"/>
    </source>
</evidence>
<dbReference type="AlphaFoldDB" id="A0A1I3XJG7"/>
<comment type="similarity">
    <text evidence="1">Belongs to the AHA1 family.</text>
</comment>
<feature type="domain" description="Activator of Hsp90 ATPase homologue 1/2-like C-terminal" evidence="2">
    <location>
        <begin position="16"/>
        <end position="151"/>
    </location>
</feature>
<reference evidence="4" key="1">
    <citation type="submission" date="2016-10" db="EMBL/GenBank/DDBJ databases">
        <authorList>
            <person name="Varghese N."/>
            <person name="Submissions S."/>
        </authorList>
    </citation>
    <scope>NUCLEOTIDE SEQUENCE [LARGE SCALE GENOMIC DNA]</scope>
    <source>
        <strain evidence="4">MO64</strain>
    </source>
</reference>
<organism evidence="3 4">
    <name type="scientific">Rhodanobacter glycinis</name>
    <dbReference type="NCBI Taxonomy" id="582702"/>
    <lineage>
        <taxon>Bacteria</taxon>
        <taxon>Pseudomonadati</taxon>
        <taxon>Pseudomonadota</taxon>
        <taxon>Gammaproteobacteria</taxon>
        <taxon>Lysobacterales</taxon>
        <taxon>Rhodanobacteraceae</taxon>
        <taxon>Rhodanobacter</taxon>
    </lineage>
</organism>
<name>A0A1I3XJG7_9GAMM</name>
<dbReference type="Gene3D" id="3.30.530.20">
    <property type="match status" value="1"/>
</dbReference>
<dbReference type="Pfam" id="PF08327">
    <property type="entry name" value="AHSA1"/>
    <property type="match status" value="1"/>
</dbReference>
<dbReference type="Proteomes" id="UP000198725">
    <property type="component" value="Unassembled WGS sequence"/>
</dbReference>
<dbReference type="SUPFAM" id="SSF55961">
    <property type="entry name" value="Bet v1-like"/>
    <property type="match status" value="1"/>
</dbReference>
<gene>
    <name evidence="3" type="ORF">SAMN05192579_1017</name>
</gene>
<dbReference type="RefSeq" id="WP_092701013.1">
    <property type="nucleotide sequence ID" value="NZ_FOSR01000001.1"/>
</dbReference>